<proteinExistence type="predicted"/>
<evidence type="ECO:0000256" key="1">
    <source>
        <dbReference type="ARBA" id="ARBA00022729"/>
    </source>
</evidence>
<dbReference type="CDD" id="cd00110">
    <property type="entry name" value="LamG"/>
    <property type="match status" value="1"/>
</dbReference>
<evidence type="ECO:0000256" key="2">
    <source>
        <dbReference type="ARBA" id="ARBA00023157"/>
    </source>
</evidence>
<evidence type="ECO:0000313" key="5">
    <source>
        <dbReference type="EMBL" id="CAA9261089.1"/>
    </source>
</evidence>
<dbReference type="Gene3D" id="2.60.40.650">
    <property type="match status" value="1"/>
</dbReference>
<dbReference type="InterPro" id="IPR013320">
    <property type="entry name" value="ConA-like_dom_sf"/>
</dbReference>
<dbReference type="SMART" id="SM00560">
    <property type="entry name" value="LamGL"/>
    <property type="match status" value="2"/>
</dbReference>
<protein>
    <recommendedName>
        <fullName evidence="4">Laminin G domain-containing protein</fullName>
    </recommendedName>
</protein>
<evidence type="ECO:0000256" key="3">
    <source>
        <dbReference type="SAM" id="MobiDB-lite"/>
    </source>
</evidence>
<dbReference type="Gene3D" id="2.60.40.10">
    <property type="entry name" value="Immunoglobulins"/>
    <property type="match status" value="3"/>
</dbReference>
<reference evidence="5" key="1">
    <citation type="submission" date="2020-02" db="EMBL/GenBank/DDBJ databases">
        <authorList>
            <person name="Meier V. D."/>
        </authorList>
    </citation>
    <scope>NUCLEOTIDE SEQUENCE</scope>
    <source>
        <strain evidence="5">AVDCRST_MAG93</strain>
    </source>
</reference>
<feature type="non-terminal residue" evidence="5">
    <location>
        <position position="2155"/>
    </location>
</feature>
<dbReference type="Pfam" id="PF13750">
    <property type="entry name" value="Big_3_3"/>
    <property type="match status" value="1"/>
</dbReference>
<feature type="region of interest" description="Disordered" evidence="3">
    <location>
        <begin position="1834"/>
        <end position="1854"/>
    </location>
</feature>
<organism evidence="5">
    <name type="scientific">uncultured Chloroflexia bacterium</name>
    <dbReference type="NCBI Taxonomy" id="1672391"/>
    <lineage>
        <taxon>Bacteria</taxon>
        <taxon>Bacillati</taxon>
        <taxon>Chloroflexota</taxon>
        <taxon>Chloroflexia</taxon>
        <taxon>environmental samples</taxon>
    </lineage>
</organism>
<dbReference type="InterPro" id="IPR022038">
    <property type="entry name" value="Ig-like_bact"/>
</dbReference>
<dbReference type="SUPFAM" id="SSF81296">
    <property type="entry name" value="E set domains"/>
    <property type="match status" value="1"/>
</dbReference>
<evidence type="ECO:0000259" key="4">
    <source>
        <dbReference type="PROSITE" id="PS50025"/>
    </source>
</evidence>
<dbReference type="InterPro" id="IPR014756">
    <property type="entry name" value="Ig_E-set"/>
</dbReference>
<feature type="domain" description="Laminin G" evidence="4">
    <location>
        <begin position="743"/>
        <end position="919"/>
    </location>
</feature>
<dbReference type="SUPFAM" id="SSF49899">
    <property type="entry name" value="Concanavalin A-like lectins/glucanases"/>
    <property type="match status" value="2"/>
</dbReference>
<keyword evidence="2" id="KW-1015">Disulfide bond</keyword>
<dbReference type="InterPro" id="IPR001791">
    <property type="entry name" value="Laminin_G"/>
</dbReference>
<keyword evidence="1" id="KW-0732">Signal</keyword>
<sequence>MPTTELTLPTFKGRPGWEFTDISALDLARFSEASAPGEGGWTVAITGVKDLNTTRTVSINVSSDPTLFDTDGDGVSDQAERELATGEAQYRLDEQGMPYHPNVANNNPLRVYVDINDADRIVRPGQTLAYSTTIATGSAPFAPKGVLNVTAPSVLGGNPPARSLTITSGQTTLQSNLLVASNALSQTVPISSSVRARLADRTGPEWQWAPVTPEAALGGNASYPFRNAESTASRPDRQDTYLLNGLTTNAVGAEVSGDIRAYEIPGGASTTLDNDADQYGGDRLYKRGQNPARVACAADGVCLTVWDQIDNCNTVTFSEMKIQNEGSDHNTSGIEPRLYITRNNQPEEYLYGPAGVDHDTGDVFDISPDLVRSYCGDAKITVYEADSTATSEKIGSLDITPQTSMSGAVFINFKTYGKDTEVGVKISTQSRNHYHVAGAITGPGTGSAINVQRQRFGLTRLTTGSADVDRQDYRPVVASDGQNFLVAWERVSPRLSNAQIYVRRFTKDGLALGSERLVDSVYYENPTRVASAQLDLVWIGDRYRLAWKPAASSDLRMVDLQSTSAIIGSPIVAAANSSAAPRMAYDPISNRTLAVYRTNAGAIAGKLFAGTNFSSVTNLAIAPVGSEPRVAYHPTSQGWLVGWTNPTNAQFEYAALQPSGNPLLSTGSVQQTTWAGAGAINGGTSLSCPSPSAVPTADYRFEEQPSATTFIDRSGFNRNATIASGQPAAGAPGSDRAPLSDYAVAFDGVDDSLTVPNTPRGDFSVSFWARTSRNAGGAAHWFEGQGLVDGYKPTDGSGFGVALGAGKVLFGVGVPGQPGASATISTPASVADGNWHFFVATRERVTGALKLYMDDSATPVATGAGGTHLLNGSTNLRIGSLLNGTNFFAGDIDALQVYDTALSGQTARAIYNRTMQSFCLAAAPGTTGMPFARLSLDRPDLRGGRLDVTAALGVRVDADAPTSTVTSFVNGEYVQGAPNGAATTTIIGGAANDSVSGITKVEVSVNNGAWQLANGKATWTYALPVTQGSYTIRTRATDGAGNVESPGSGKTVIVDSTPPSGSITAPGTLPVAPIRGPQGPWRINITGSVTDPAVTAQNGSSVEVLLQRRTGLGEGAGWQPATLTAKTGGVNWSVSYSLSANLPDPTGSYTVSVRIRDGSDATTTNNAARIINLDSNGPGAALRQSDATRQVISNTLTLGGTISDTYSLDRMEARYTPITEVVALSGTALLLPLDERPGSFWYTDSSSQNQAGRCLTTGPCPVAGEAGRIGGALRFNGQALARVPHDQSIDFVAGESFGVGAWIKTSAAGLIMRKASTATTGYALQVGTNGTAALLTNSATVTGGPDLRDNQWHHVVGMVDRSTNQARLYIDGVLRGSQAFTGSVANSADLNLGGWSGAATGRFNGLIDQVTIWGRALGASEVGALFAAPATSWRPATLSARGANVASANWTSAVPAGLEGQYQIDLRGFDMLGNTRMSPNVWRGVIDTLAPRVAMVARATGAQYTDTATGTPRYEFGYACVAEDRHLDEPAFSCSNNSTIEGSRTFTEDPALRALFPDMVMRTGLSAAYFRWESTQTPAATTRACDTYGRCATATIQSLSTPGQQRVSGSDQLTVRTQNLASSQSQSTTIAPDAGLPQSVVISPTNESVVAATGTLPVLVAAESSQPLKEIKLTLDGSSVRTIALAQSEAVTRTERTVTLTGVAQGQHVLEAVATDWANNTQATPFRATFQVDTTPPAVTLATTVLEADDTLQQGSGMMRFTGAATDTLGLATVQLRVGDGAFTDVAFSRDGKWHTVQWLGHAPEGQSFLITVRAIDHSGRITEVSRTIAVNIPPIRPDPSNNPPDTAITSGPPAMSASNAATFGFAGADAKTPAASLRFECRVDSGIFTACTSPRPYTNLSDGLHTFQVRAFDEIGNADPTPDAYTWTVDTTPPETTLALGAPGTPPQSSNSDLARFTFSASDGAGTGVARIECQLDTSAWGACVSPRNYSELGDGPHTFRVRAVDAVGNVDPSPATYTWTINTTLYFAAEQGMKVRGLHAAHEDILQIDGADVVRVFFDGSDVGINNMKVDAFERLADGSLLFSFDKDKSIPKSKRIPGIDADDSDIVRLTPQSLGENTAGTWSMYFDASDVGLTTGDEDVDGITVLPDGKIL</sequence>
<gene>
    <name evidence="5" type="ORF">AVDCRST_MAG93-2188</name>
</gene>
<dbReference type="Pfam" id="PF13385">
    <property type="entry name" value="Laminin_G_3"/>
    <property type="match status" value="2"/>
</dbReference>
<dbReference type="InterPro" id="IPR006558">
    <property type="entry name" value="LamG-like"/>
</dbReference>
<accession>A0A6J4ISV5</accession>
<dbReference type="InterPro" id="IPR013783">
    <property type="entry name" value="Ig-like_fold"/>
</dbReference>
<dbReference type="EMBL" id="CADCTR010000738">
    <property type="protein sequence ID" value="CAA9261089.1"/>
    <property type="molecule type" value="Genomic_DNA"/>
</dbReference>
<name>A0A6J4ISV5_9CHLR</name>
<dbReference type="PROSITE" id="PS50025">
    <property type="entry name" value="LAM_G_DOMAIN"/>
    <property type="match status" value="1"/>
</dbReference>
<dbReference type="Gene3D" id="2.60.120.200">
    <property type="match status" value="2"/>
</dbReference>